<dbReference type="AlphaFoldDB" id="A0AAD9QQ64"/>
<reference evidence="1" key="2">
    <citation type="journal article" date="2023" name="Science">
        <title>Genomic signatures of disease resistance in endangered staghorn corals.</title>
        <authorList>
            <person name="Vollmer S.V."/>
            <person name="Selwyn J.D."/>
            <person name="Despard B.A."/>
            <person name="Roesel C.L."/>
        </authorList>
    </citation>
    <scope>NUCLEOTIDE SEQUENCE</scope>
    <source>
        <strain evidence="1">K2</strain>
    </source>
</reference>
<accession>A0AAD9QQ64</accession>
<evidence type="ECO:0000313" key="2">
    <source>
        <dbReference type="Proteomes" id="UP001249851"/>
    </source>
</evidence>
<dbReference type="Proteomes" id="UP001249851">
    <property type="component" value="Unassembled WGS sequence"/>
</dbReference>
<reference evidence="1" key="1">
    <citation type="journal article" date="2023" name="G3 (Bethesda)">
        <title>Whole genome assembly and annotation of the endangered Caribbean coral Acropora cervicornis.</title>
        <authorList>
            <person name="Selwyn J.D."/>
            <person name="Vollmer S.V."/>
        </authorList>
    </citation>
    <scope>NUCLEOTIDE SEQUENCE</scope>
    <source>
        <strain evidence="1">K2</strain>
    </source>
</reference>
<comment type="caution">
    <text evidence="1">The sequence shown here is derived from an EMBL/GenBank/DDBJ whole genome shotgun (WGS) entry which is preliminary data.</text>
</comment>
<sequence>MRGMFNNNDCIRTSVFCKARGNLTIPGDFPKDEKRSIGSIVLRLVGIQSCASGTTDQDNIINFT</sequence>
<keyword evidence="2" id="KW-1185">Reference proteome</keyword>
<dbReference type="EMBL" id="JARQWQ010000020">
    <property type="protein sequence ID" value="KAK2565060.1"/>
    <property type="molecule type" value="Genomic_DNA"/>
</dbReference>
<protein>
    <submittedName>
        <fullName evidence="1">Uncharacterized protein</fullName>
    </submittedName>
</protein>
<proteinExistence type="predicted"/>
<evidence type="ECO:0000313" key="1">
    <source>
        <dbReference type="EMBL" id="KAK2565060.1"/>
    </source>
</evidence>
<name>A0AAD9QQ64_ACRCE</name>
<organism evidence="1 2">
    <name type="scientific">Acropora cervicornis</name>
    <name type="common">Staghorn coral</name>
    <dbReference type="NCBI Taxonomy" id="6130"/>
    <lineage>
        <taxon>Eukaryota</taxon>
        <taxon>Metazoa</taxon>
        <taxon>Cnidaria</taxon>
        <taxon>Anthozoa</taxon>
        <taxon>Hexacorallia</taxon>
        <taxon>Scleractinia</taxon>
        <taxon>Astrocoeniina</taxon>
        <taxon>Acroporidae</taxon>
        <taxon>Acropora</taxon>
    </lineage>
</organism>
<gene>
    <name evidence="1" type="ORF">P5673_010966</name>
</gene>